<sequence length="99" mass="11336">MVSGSLLVLSYTNCFKVIDLPKATFLYEVEFNQIHPESLILQMVSESYYVLIRIKDVSKFTVCLQLFPLTITKPTSDVTQDHNVPVKNSLVMFDFRGET</sequence>
<evidence type="ECO:0000313" key="1">
    <source>
        <dbReference type="EMBL" id="JAT39405.1"/>
    </source>
</evidence>
<gene>
    <name evidence="1" type="ORF">g.50752</name>
</gene>
<proteinExistence type="predicted"/>
<dbReference type="AlphaFoldDB" id="A0A1B6MU29"/>
<dbReference type="EMBL" id="GEBQ01000572">
    <property type="protein sequence ID" value="JAT39405.1"/>
    <property type="molecule type" value="Transcribed_RNA"/>
</dbReference>
<accession>A0A1B6MU29</accession>
<reference evidence="1" key="1">
    <citation type="submission" date="2015-11" db="EMBL/GenBank/DDBJ databases">
        <title>De novo transcriptome assembly of four potential Pierce s Disease insect vectors from Arizona vineyards.</title>
        <authorList>
            <person name="Tassone E.E."/>
        </authorList>
    </citation>
    <scope>NUCLEOTIDE SEQUENCE</scope>
</reference>
<organism evidence="1">
    <name type="scientific">Graphocephala atropunctata</name>
    <dbReference type="NCBI Taxonomy" id="36148"/>
    <lineage>
        <taxon>Eukaryota</taxon>
        <taxon>Metazoa</taxon>
        <taxon>Ecdysozoa</taxon>
        <taxon>Arthropoda</taxon>
        <taxon>Hexapoda</taxon>
        <taxon>Insecta</taxon>
        <taxon>Pterygota</taxon>
        <taxon>Neoptera</taxon>
        <taxon>Paraneoptera</taxon>
        <taxon>Hemiptera</taxon>
        <taxon>Auchenorrhyncha</taxon>
        <taxon>Membracoidea</taxon>
        <taxon>Cicadellidae</taxon>
        <taxon>Cicadellinae</taxon>
        <taxon>Cicadellini</taxon>
        <taxon>Graphocephala</taxon>
    </lineage>
</organism>
<protein>
    <submittedName>
        <fullName evidence="1">Uncharacterized protein</fullName>
    </submittedName>
</protein>
<name>A0A1B6MU29_9HEMI</name>